<keyword evidence="1" id="KW-0813">Transport</keyword>
<keyword evidence="3" id="KW-0067">ATP-binding</keyword>
<organism evidence="7 8">
    <name type="scientific">Terasakiispira papahanaumokuakeensis</name>
    <dbReference type="NCBI Taxonomy" id="197479"/>
    <lineage>
        <taxon>Bacteria</taxon>
        <taxon>Pseudomonadati</taxon>
        <taxon>Pseudomonadota</taxon>
        <taxon>Gammaproteobacteria</taxon>
        <taxon>Oceanospirillales</taxon>
        <taxon>Terasakiispira</taxon>
    </lineage>
</organism>
<dbReference type="Proteomes" id="UP000094291">
    <property type="component" value="Unassembled WGS sequence"/>
</dbReference>
<keyword evidence="4" id="KW-1278">Translocase</keyword>
<sequence>MLDVRSLSLSRGHRIILNHLDFQCAPGLIGLIGPNGAGKSSLIEALAGDRAESCQVYWNQRPITEWPALDFAQVRACLSQRPEASFDFPVSDWLKFSRTPHADLTTESDQWAEHPALAGAIAALGIQSLLERTLHSLSGGERQRVQLARTLAQVWPLDDTPRLLLLDEPLTGLDLSHQHRLLRTLQTLGQRGVCTVVALHDLDLAARYCQQLLLLNQQTLVANGTPHQVLTSQHLADHFQLDAEVRHDLTPWPIILTR</sequence>
<evidence type="ECO:0000259" key="6">
    <source>
        <dbReference type="PROSITE" id="PS50893"/>
    </source>
</evidence>
<feature type="domain" description="ABC transporter" evidence="6">
    <location>
        <begin position="2"/>
        <end position="242"/>
    </location>
</feature>
<dbReference type="GO" id="GO:0016887">
    <property type="term" value="F:ATP hydrolysis activity"/>
    <property type="evidence" value="ECO:0007669"/>
    <property type="project" value="InterPro"/>
</dbReference>
<protein>
    <recommendedName>
        <fullName evidence="6">ABC transporter domain-containing protein</fullName>
    </recommendedName>
</protein>
<evidence type="ECO:0000313" key="7">
    <source>
        <dbReference type="EMBL" id="ODC02400.1"/>
    </source>
</evidence>
<dbReference type="AlphaFoldDB" id="A0A1E2V5W2"/>
<evidence type="ECO:0000256" key="5">
    <source>
        <dbReference type="ARBA" id="ARBA00037066"/>
    </source>
</evidence>
<dbReference type="PANTHER" id="PTHR42794:SF1">
    <property type="entry name" value="HEMIN IMPORT ATP-BINDING PROTEIN HMUV"/>
    <property type="match status" value="1"/>
</dbReference>
<dbReference type="PROSITE" id="PS50893">
    <property type="entry name" value="ABC_TRANSPORTER_2"/>
    <property type="match status" value="1"/>
</dbReference>
<dbReference type="STRING" id="197479.BFW38_01425"/>
<dbReference type="RefSeq" id="WP_068996785.1">
    <property type="nucleotide sequence ID" value="NZ_MDTQ01000001.1"/>
</dbReference>
<dbReference type="InterPro" id="IPR027417">
    <property type="entry name" value="P-loop_NTPase"/>
</dbReference>
<keyword evidence="2" id="KW-0547">Nucleotide-binding</keyword>
<evidence type="ECO:0000256" key="1">
    <source>
        <dbReference type="ARBA" id="ARBA00022448"/>
    </source>
</evidence>
<comment type="caution">
    <text evidence="7">The sequence shown here is derived from an EMBL/GenBank/DDBJ whole genome shotgun (WGS) entry which is preliminary data.</text>
</comment>
<evidence type="ECO:0000256" key="3">
    <source>
        <dbReference type="ARBA" id="ARBA00022840"/>
    </source>
</evidence>
<gene>
    <name evidence="7" type="ORF">BFW38_01425</name>
</gene>
<dbReference type="SMART" id="SM00382">
    <property type="entry name" value="AAA"/>
    <property type="match status" value="1"/>
</dbReference>
<keyword evidence="8" id="KW-1185">Reference proteome</keyword>
<evidence type="ECO:0000256" key="2">
    <source>
        <dbReference type="ARBA" id="ARBA00022741"/>
    </source>
</evidence>
<dbReference type="EMBL" id="MDTQ01000001">
    <property type="protein sequence ID" value="ODC02400.1"/>
    <property type="molecule type" value="Genomic_DNA"/>
</dbReference>
<dbReference type="OrthoDB" id="6461291at2"/>
<dbReference type="GO" id="GO:0005524">
    <property type="term" value="F:ATP binding"/>
    <property type="evidence" value="ECO:0007669"/>
    <property type="project" value="UniProtKB-KW"/>
</dbReference>
<dbReference type="InterPro" id="IPR003439">
    <property type="entry name" value="ABC_transporter-like_ATP-bd"/>
</dbReference>
<dbReference type="Pfam" id="PF00005">
    <property type="entry name" value="ABC_tran"/>
    <property type="match status" value="1"/>
</dbReference>
<evidence type="ECO:0000256" key="4">
    <source>
        <dbReference type="ARBA" id="ARBA00022967"/>
    </source>
</evidence>
<dbReference type="PANTHER" id="PTHR42794">
    <property type="entry name" value="HEMIN IMPORT ATP-BINDING PROTEIN HMUV"/>
    <property type="match status" value="1"/>
</dbReference>
<name>A0A1E2V5W2_9GAMM</name>
<dbReference type="Gene3D" id="3.40.50.300">
    <property type="entry name" value="P-loop containing nucleotide triphosphate hydrolases"/>
    <property type="match status" value="1"/>
</dbReference>
<proteinExistence type="predicted"/>
<accession>A0A1E2V5W2</accession>
<comment type="function">
    <text evidence="5">Part of the ABC transporter complex HmuTUV involved in hemin import. Responsible for energy coupling to the transport system.</text>
</comment>
<dbReference type="InterPro" id="IPR017871">
    <property type="entry name" value="ABC_transporter-like_CS"/>
</dbReference>
<dbReference type="PROSITE" id="PS00211">
    <property type="entry name" value="ABC_TRANSPORTER_1"/>
    <property type="match status" value="1"/>
</dbReference>
<dbReference type="SUPFAM" id="SSF52540">
    <property type="entry name" value="P-loop containing nucleoside triphosphate hydrolases"/>
    <property type="match status" value="1"/>
</dbReference>
<evidence type="ECO:0000313" key="8">
    <source>
        <dbReference type="Proteomes" id="UP000094291"/>
    </source>
</evidence>
<dbReference type="InterPro" id="IPR003593">
    <property type="entry name" value="AAA+_ATPase"/>
</dbReference>
<reference evidence="7 8" key="1">
    <citation type="submission" date="2016-08" db="EMBL/GenBank/DDBJ databases">
        <authorList>
            <person name="Seilhamer J.J."/>
        </authorList>
    </citation>
    <scope>NUCLEOTIDE SEQUENCE [LARGE SCALE GENOMIC DNA]</scope>
    <source>
        <strain evidence="7 8">PH27A</strain>
    </source>
</reference>